<evidence type="ECO:0000313" key="3">
    <source>
        <dbReference type="Proteomes" id="UP001642409"/>
    </source>
</evidence>
<gene>
    <name evidence="1" type="ORF">HINF_LOCUS60487</name>
    <name evidence="2" type="ORF">HINF_LOCUS62660</name>
</gene>
<proteinExistence type="predicted"/>
<protein>
    <submittedName>
        <fullName evidence="2">Hypothetical_protein</fullName>
    </submittedName>
</protein>
<dbReference type="Proteomes" id="UP001642409">
    <property type="component" value="Unassembled WGS sequence"/>
</dbReference>
<reference evidence="1" key="1">
    <citation type="submission" date="2023-06" db="EMBL/GenBank/DDBJ databases">
        <authorList>
            <person name="Kurt Z."/>
        </authorList>
    </citation>
    <scope>NUCLEOTIDE SEQUENCE</scope>
</reference>
<dbReference type="AlphaFoldDB" id="A0AA86RHV3"/>
<name>A0AA86RHV3_9EUKA</name>
<keyword evidence="3" id="KW-1185">Reference proteome</keyword>
<dbReference type="EMBL" id="CAXDID020000385">
    <property type="protein sequence ID" value="CAL6085389.1"/>
    <property type="molecule type" value="Genomic_DNA"/>
</dbReference>
<evidence type="ECO:0000313" key="1">
    <source>
        <dbReference type="EMBL" id="CAI9972842.1"/>
    </source>
</evidence>
<comment type="caution">
    <text evidence="1">The sequence shown here is derived from an EMBL/GenBank/DDBJ whole genome shotgun (WGS) entry which is preliminary data.</text>
</comment>
<reference evidence="2 3" key="2">
    <citation type="submission" date="2024-07" db="EMBL/GenBank/DDBJ databases">
        <authorList>
            <person name="Akdeniz Z."/>
        </authorList>
    </citation>
    <scope>NUCLEOTIDE SEQUENCE [LARGE SCALE GENOMIC DNA]</scope>
</reference>
<accession>A0AA86RHV3</accession>
<dbReference type="EMBL" id="CATOUU010001115">
    <property type="protein sequence ID" value="CAI9972842.1"/>
    <property type="molecule type" value="Genomic_DNA"/>
</dbReference>
<sequence>MIVKSALIVYCWIDIEIMTSLAELYIGGNQLFDISAISLVDNQNVLQIRVKQIDYIQCDSGQFYTNYIDDEYLHISEATQLFGVYKVQTSEMRTLSPEMKCFFLQNNIVEEIYKQYYDLKVNFKRTRKTFIKNVNKLNKKVQNSQLYFPSAIVAQFQLCSVCDDQ</sequence>
<organism evidence="1">
    <name type="scientific">Hexamita inflata</name>
    <dbReference type="NCBI Taxonomy" id="28002"/>
    <lineage>
        <taxon>Eukaryota</taxon>
        <taxon>Metamonada</taxon>
        <taxon>Diplomonadida</taxon>
        <taxon>Hexamitidae</taxon>
        <taxon>Hexamitinae</taxon>
        <taxon>Hexamita</taxon>
    </lineage>
</organism>
<evidence type="ECO:0000313" key="2">
    <source>
        <dbReference type="EMBL" id="CAL6085389.1"/>
    </source>
</evidence>